<dbReference type="AlphaFoldDB" id="A0A942U334"/>
<name>A0A942U334_9BACI</name>
<dbReference type="InterPro" id="IPR029033">
    <property type="entry name" value="His_PPase_superfam"/>
</dbReference>
<dbReference type="RefSeq" id="WP_213116078.1">
    <property type="nucleotide sequence ID" value="NZ_JAGYPF010000001.1"/>
</dbReference>
<dbReference type="Proteomes" id="UP000679749">
    <property type="component" value="Unassembled WGS sequence"/>
</dbReference>
<protein>
    <submittedName>
        <fullName evidence="1">Phosphoglycerate mutase family protein</fullName>
    </submittedName>
</protein>
<dbReference type="SUPFAM" id="SSF53254">
    <property type="entry name" value="Phosphoglycerate mutase-like"/>
    <property type="match status" value="1"/>
</dbReference>
<organism evidence="1 2">
    <name type="scientific">Neobacillus rhizophilus</name>
    <dbReference type="NCBI Taxonomy" id="2833579"/>
    <lineage>
        <taxon>Bacteria</taxon>
        <taxon>Bacillati</taxon>
        <taxon>Bacillota</taxon>
        <taxon>Bacilli</taxon>
        <taxon>Bacillales</taxon>
        <taxon>Bacillaceae</taxon>
        <taxon>Neobacillus</taxon>
    </lineage>
</organism>
<dbReference type="InterPro" id="IPR013078">
    <property type="entry name" value="His_Pase_superF_clade-1"/>
</dbReference>
<dbReference type="CDD" id="cd07067">
    <property type="entry name" value="HP_PGM_like"/>
    <property type="match status" value="1"/>
</dbReference>
<gene>
    <name evidence="1" type="ORF">KHA99_03775</name>
</gene>
<accession>A0A942U334</accession>
<comment type="caution">
    <text evidence="1">The sequence shown here is derived from an EMBL/GenBank/DDBJ whole genome shotgun (WGS) entry which is preliminary data.</text>
</comment>
<evidence type="ECO:0000313" key="2">
    <source>
        <dbReference type="Proteomes" id="UP000679749"/>
    </source>
</evidence>
<dbReference type="SMART" id="SM00855">
    <property type="entry name" value="PGAM"/>
    <property type="match status" value="1"/>
</dbReference>
<dbReference type="GO" id="GO:0016791">
    <property type="term" value="F:phosphatase activity"/>
    <property type="evidence" value="ECO:0007669"/>
    <property type="project" value="TreeGrafter"/>
</dbReference>
<dbReference type="PANTHER" id="PTHR48100">
    <property type="entry name" value="BROAD-SPECIFICITY PHOSPHATASE YOR283W-RELATED"/>
    <property type="match status" value="1"/>
</dbReference>
<proteinExistence type="predicted"/>
<sequence length="177" mass="20340">MQITLIRHLPTEWNNNNMLQGRRDIGISPLTEEFRKGIAENKSMLNGLAPFEVVLASSLKRTRQTAQCYGFQPETECLLDELDFGPFEGQPKAMLIEAFGDAWLENPSKLVLGESIHNLEKRISMFLEKYREYKNMLVFGHGCWIRAMISFSKHGHIDEMNKVLLENNSFVTLTMDS</sequence>
<reference evidence="1" key="1">
    <citation type="submission" date="2021-05" db="EMBL/GenBank/DDBJ databases">
        <title>Novel Bacillus species.</title>
        <authorList>
            <person name="Liu G."/>
        </authorList>
    </citation>
    <scope>NUCLEOTIDE SEQUENCE</scope>
    <source>
        <strain evidence="1">FJAT-49825</strain>
    </source>
</reference>
<dbReference type="Gene3D" id="3.40.50.1240">
    <property type="entry name" value="Phosphoglycerate mutase-like"/>
    <property type="match status" value="1"/>
</dbReference>
<dbReference type="Pfam" id="PF00300">
    <property type="entry name" value="His_Phos_1"/>
    <property type="match status" value="1"/>
</dbReference>
<dbReference type="InterPro" id="IPR050275">
    <property type="entry name" value="PGM_Phosphatase"/>
</dbReference>
<evidence type="ECO:0000313" key="1">
    <source>
        <dbReference type="EMBL" id="MBS4211578.1"/>
    </source>
</evidence>
<keyword evidence="2" id="KW-1185">Reference proteome</keyword>
<dbReference type="EMBL" id="JAGYPF010000001">
    <property type="protein sequence ID" value="MBS4211578.1"/>
    <property type="molecule type" value="Genomic_DNA"/>
</dbReference>